<reference evidence="2 3" key="1">
    <citation type="journal article" date="2023" name="Hortic Res">
        <title>The complete reference genome for grapevine (Vitis vinifera L.) genetics and breeding.</title>
        <authorList>
            <person name="Shi X."/>
            <person name="Cao S."/>
            <person name="Wang X."/>
            <person name="Huang S."/>
            <person name="Wang Y."/>
            <person name="Liu Z."/>
            <person name="Liu W."/>
            <person name="Leng X."/>
            <person name="Peng Y."/>
            <person name="Wang N."/>
            <person name="Wang Y."/>
            <person name="Ma Z."/>
            <person name="Xu X."/>
            <person name="Zhang F."/>
            <person name="Xue H."/>
            <person name="Zhong H."/>
            <person name="Wang Y."/>
            <person name="Zhang K."/>
            <person name="Velt A."/>
            <person name="Avia K."/>
            <person name="Holtgrawe D."/>
            <person name="Grimplet J."/>
            <person name="Matus J.T."/>
            <person name="Ware D."/>
            <person name="Wu X."/>
            <person name="Wang H."/>
            <person name="Liu C."/>
            <person name="Fang Y."/>
            <person name="Rustenholz C."/>
            <person name="Cheng Z."/>
            <person name="Xiao H."/>
            <person name="Zhou Y."/>
        </authorList>
    </citation>
    <scope>NUCLEOTIDE SEQUENCE [LARGE SCALE GENOMIC DNA]</scope>
    <source>
        <strain evidence="3">cv. Pinot noir / PN40024</strain>
        <tissue evidence="2">Leaf</tissue>
    </source>
</reference>
<dbReference type="InterPro" id="IPR012961">
    <property type="entry name" value="Ski2/MTR4_C"/>
</dbReference>
<name>A0ABY9CU58_VITVI</name>
<dbReference type="SMART" id="SM01142">
    <property type="entry name" value="DSHCT"/>
    <property type="match status" value="1"/>
</dbReference>
<evidence type="ECO:0000313" key="2">
    <source>
        <dbReference type="EMBL" id="WJZ98640.1"/>
    </source>
</evidence>
<gene>
    <name evidence="2" type="ORF">VitviT2T_017151</name>
</gene>
<proteinExistence type="predicted"/>
<keyword evidence="3" id="KW-1185">Reference proteome</keyword>
<accession>A0ABY9CU58</accession>
<sequence length="116" mass="13025">MRPTFLGPLNRARYRSKLGLDQTGHCGGLFSYRHMSVSVDPEQFPIRVAEVIQMTDIFEGSIIRSARRLDEFLNQLRGAANAVGEVNLENKFAAASEGLGRGIMFLRIPCIYKMSF</sequence>
<organism evidence="2 3">
    <name type="scientific">Vitis vinifera</name>
    <name type="common">Grape</name>
    <dbReference type="NCBI Taxonomy" id="29760"/>
    <lineage>
        <taxon>Eukaryota</taxon>
        <taxon>Viridiplantae</taxon>
        <taxon>Streptophyta</taxon>
        <taxon>Embryophyta</taxon>
        <taxon>Tracheophyta</taxon>
        <taxon>Spermatophyta</taxon>
        <taxon>Magnoliopsida</taxon>
        <taxon>eudicotyledons</taxon>
        <taxon>Gunneridae</taxon>
        <taxon>Pentapetalae</taxon>
        <taxon>rosids</taxon>
        <taxon>Vitales</taxon>
        <taxon>Vitaceae</taxon>
        <taxon>Viteae</taxon>
        <taxon>Vitis</taxon>
    </lineage>
</organism>
<feature type="domain" description="ATP-dependent RNA helicase Ski2/MTR4 C-terminal" evidence="1">
    <location>
        <begin position="9"/>
        <end position="111"/>
    </location>
</feature>
<dbReference type="Pfam" id="PF08148">
    <property type="entry name" value="DSHCT"/>
    <property type="match status" value="1"/>
</dbReference>
<dbReference type="Gene3D" id="1.10.3380.30">
    <property type="match status" value="1"/>
</dbReference>
<dbReference type="EMBL" id="CP126658">
    <property type="protein sequence ID" value="WJZ98640.1"/>
    <property type="molecule type" value="Genomic_DNA"/>
</dbReference>
<dbReference type="Proteomes" id="UP001227230">
    <property type="component" value="Chromosome 11"/>
</dbReference>
<evidence type="ECO:0000313" key="3">
    <source>
        <dbReference type="Proteomes" id="UP001227230"/>
    </source>
</evidence>
<evidence type="ECO:0000259" key="1">
    <source>
        <dbReference type="SMART" id="SM01142"/>
    </source>
</evidence>
<protein>
    <recommendedName>
        <fullName evidence="1">ATP-dependent RNA helicase Ski2/MTR4 C-terminal domain-containing protein</fullName>
    </recommendedName>
</protein>